<name>A0ABD3FR93_9STRA</name>
<proteinExistence type="predicted"/>
<sequence length="69" mass="7940">MRRTRCWCQCARARPYLDARHDGHGAELDEIVQGVAERGGDRFAYDSYCHLPQMFGDVVVEIPHDDFEA</sequence>
<evidence type="ECO:0000313" key="1">
    <source>
        <dbReference type="EMBL" id="KAL3669393.1"/>
    </source>
</evidence>
<gene>
    <name evidence="1" type="ORF">V7S43_005789</name>
</gene>
<evidence type="ECO:0000313" key="2">
    <source>
        <dbReference type="Proteomes" id="UP001632037"/>
    </source>
</evidence>
<organism evidence="1 2">
    <name type="scientific">Phytophthora oleae</name>
    <dbReference type="NCBI Taxonomy" id="2107226"/>
    <lineage>
        <taxon>Eukaryota</taxon>
        <taxon>Sar</taxon>
        <taxon>Stramenopiles</taxon>
        <taxon>Oomycota</taxon>
        <taxon>Peronosporomycetes</taxon>
        <taxon>Peronosporales</taxon>
        <taxon>Peronosporaceae</taxon>
        <taxon>Phytophthora</taxon>
    </lineage>
</organism>
<dbReference type="Proteomes" id="UP001632037">
    <property type="component" value="Unassembled WGS sequence"/>
</dbReference>
<accession>A0ABD3FR93</accession>
<protein>
    <submittedName>
        <fullName evidence="1">Uncharacterized protein</fullName>
    </submittedName>
</protein>
<keyword evidence="2" id="KW-1185">Reference proteome</keyword>
<dbReference type="Gene3D" id="1.20.80.30">
    <property type="match status" value="1"/>
</dbReference>
<comment type="caution">
    <text evidence="1">The sequence shown here is derived from an EMBL/GenBank/DDBJ whole genome shotgun (WGS) entry which is preliminary data.</text>
</comment>
<reference evidence="1 2" key="1">
    <citation type="submission" date="2024-09" db="EMBL/GenBank/DDBJ databases">
        <title>Genome sequencing and assembly of Phytophthora oleae, isolate VK10A, causative agent of rot of olive drupes.</title>
        <authorList>
            <person name="Conti Taguali S."/>
            <person name="Riolo M."/>
            <person name="La Spada F."/>
            <person name="Cacciola S.O."/>
            <person name="Dionisio G."/>
        </authorList>
    </citation>
    <scope>NUCLEOTIDE SEQUENCE [LARGE SCALE GENOMIC DNA]</scope>
    <source>
        <strain evidence="1 2">VK10A</strain>
    </source>
</reference>
<dbReference type="AlphaFoldDB" id="A0ABD3FR93"/>
<dbReference type="EMBL" id="JBIMZQ010000009">
    <property type="protein sequence ID" value="KAL3669393.1"/>
    <property type="molecule type" value="Genomic_DNA"/>
</dbReference>
<dbReference type="SUPFAM" id="SSF56059">
    <property type="entry name" value="Glutathione synthetase ATP-binding domain-like"/>
    <property type="match status" value="1"/>
</dbReference>